<evidence type="ECO:0000313" key="9">
    <source>
        <dbReference type="EMBL" id="NMP23718.1"/>
    </source>
</evidence>
<dbReference type="InterPro" id="IPR000620">
    <property type="entry name" value="EamA_dom"/>
</dbReference>
<comment type="similarity">
    <text evidence="2">Belongs to the EamA transporter family.</text>
</comment>
<evidence type="ECO:0000259" key="8">
    <source>
        <dbReference type="Pfam" id="PF00892"/>
    </source>
</evidence>
<reference evidence="9 10" key="1">
    <citation type="submission" date="2020-04" db="EMBL/GenBank/DDBJ databases">
        <authorList>
            <person name="Zhang R."/>
            <person name="Schippers A."/>
        </authorList>
    </citation>
    <scope>NUCLEOTIDE SEQUENCE [LARGE SCALE GENOMIC DNA]</scope>
    <source>
        <strain evidence="9 10">DSM 109850</strain>
    </source>
</reference>
<evidence type="ECO:0000313" key="10">
    <source>
        <dbReference type="Proteomes" id="UP000533476"/>
    </source>
</evidence>
<feature type="transmembrane region" description="Helical" evidence="7">
    <location>
        <begin position="56"/>
        <end position="75"/>
    </location>
</feature>
<sequence length="311" mass="33147">MANTQHRDGNVLSRPAFLGGLRSPNARSTLRYGFLIVVWGVVWPLSKIALASCPPVLFAGLRVMIGGIVLLPWAIRGLDRESVGVNLILALLNVFFFYGLQNIALQYEPAGLISILVYIQPVVTAVLARLWLKEWLTPVKLVGIILGFLGVAFISAGQLDVREVGGLAVAAGLAAGFSWGLGTVVYKKFRRHPRPVHDVGIQFAVGGVLLLGLGSVTEHWGTVHWSGVFVADLLCVGLLGTALAWIIWSGLVQAGEASRVAAWSFLVPVLATVLSVWWMGEPLTTGLVAGGVSVMVGLYLINGVKRVAGGR</sequence>
<evidence type="ECO:0000256" key="5">
    <source>
        <dbReference type="ARBA" id="ARBA00022989"/>
    </source>
</evidence>
<keyword evidence="4 7" id="KW-0812">Transmembrane</keyword>
<dbReference type="Proteomes" id="UP000533476">
    <property type="component" value="Unassembled WGS sequence"/>
</dbReference>
<feature type="domain" description="EamA" evidence="8">
    <location>
        <begin position="168"/>
        <end position="302"/>
    </location>
</feature>
<organism evidence="9 10">
    <name type="scientific">Sulfobacillus harzensis</name>
    <dbReference type="NCBI Taxonomy" id="2729629"/>
    <lineage>
        <taxon>Bacteria</taxon>
        <taxon>Bacillati</taxon>
        <taxon>Bacillota</taxon>
        <taxon>Clostridia</taxon>
        <taxon>Eubacteriales</taxon>
        <taxon>Clostridiales Family XVII. Incertae Sedis</taxon>
        <taxon>Sulfobacillus</taxon>
    </lineage>
</organism>
<protein>
    <submittedName>
        <fullName evidence="9">DMT family transporter</fullName>
    </submittedName>
</protein>
<name>A0A7Y0Q308_9FIRM</name>
<dbReference type="Pfam" id="PF00892">
    <property type="entry name" value="EamA"/>
    <property type="match status" value="2"/>
</dbReference>
<feature type="transmembrane region" description="Helical" evidence="7">
    <location>
        <begin position="139"/>
        <end position="159"/>
    </location>
</feature>
<comment type="caution">
    <text evidence="9">The sequence shown here is derived from an EMBL/GenBank/DDBJ whole genome shotgun (WGS) entry which is preliminary data.</text>
</comment>
<feature type="transmembrane region" description="Helical" evidence="7">
    <location>
        <begin position="32"/>
        <end position="50"/>
    </location>
</feature>
<evidence type="ECO:0000256" key="1">
    <source>
        <dbReference type="ARBA" id="ARBA00004651"/>
    </source>
</evidence>
<keyword evidence="5 7" id="KW-1133">Transmembrane helix</keyword>
<dbReference type="RefSeq" id="WP_169101235.1">
    <property type="nucleotide sequence ID" value="NZ_JABBVZ010000063.1"/>
</dbReference>
<dbReference type="PANTHER" id="PTHR32322">
    <property type="entry name" value="INNER MEMBRANE TRANSPORTER"/>
    <property type="match status" value="1"/>
</dbReference>
<keyword evidence="10" id="KW-1185">Reference proteome</keyword>
<keyword evidence="6 7" id="KW-0472">Membrane</keyword>
<dbReference type="InterPro" id="IPR050638">
    <property type="entry name" value="AA-Vitamin_Transporters"/>
</dbReference>
<feature type="domain" description="EamA" evidence="8">
    <location>
        <begin position="37"/>
        <end position="155"/>
    </location>
</feature>
<comment type="subcellular location">
    <subcellularLocation>
        <location evidence="1">Cell membrane</location>
        <topology evidence="1">Multi-pass membrane protein</topology>
    </subcellularLocation>
</comment>
<evidence type="ECO:0000256" key="7">
    <source>
        <dbReference type="SAM" id="Phobius"/>
    </source>
</evidence>
<evidence type="ECO:0000256" key="3">
    <source>
        <dbReference type="ARBA" id="ARBA00022475"/>
    </source>
</evidence>
<feature type="transmembrane region" description="Helical" evidence="7">
    <location>
        <begin position="198"/>
        <end position="217"/>
    </location>
</feature>
<dbReference type="GO" id="GO:0005886">
    <property type="term" value="C:plasma membrane"/>
    <property type="evidence" value="ECO:0007669"/>
    <property type="project" value="UniProtKB-SubCell"/>
</dbReference>
<feature type="transmembrane region" description="Helical" evidence="7">
    <location>
        <begin position="223"/>
        <end position="248"/>
    </location>
</feature>
<evidence type="ECO:0000256" key="6">
    <source>
        <dbReference type="ARBA" id="ARBA00023136"/>
    </source>
</evidence>
<feature type="transmembrane region" description="Helical" evidence="7">
    <location>
        <begin position="82"/>
        <end position="100"/>
    </location>
</feature>
<dbReference type="EMBL" id="JABBVZ010000063">
    <property type="protein sequence ID" value="NMP23718.1"/>
    <property type="molecule type" value="Genomic_DNA"/>
</dbReference>
<feature type="transmembrane region" description="Helical" evidence="7">
    <location>
        <begin position="165"/>
        <end position="186"/>
    </location>
</feature>
<evidence type="ECO:0000256" key="4">
    <source>
        <dbReference type="ARBA" id="ARBA00022692"/>
    </source>
</evidence>
<feature type="transmembrane region" description="Helical" evidence="7">
    <location>
        <begin position="260"/>
        <end position="280"/>
    </location>
</feature>
<feature type="transmembrane region" description="Helical" evidence="7">
    <location>
        <begin position="286"/>
        <end position="304"/>
    </location>
</feature>
<accession>A0A7Y0Q308</accession>
<feature type="transmembrane region" description="Helical" evidence="7">
    <location>
        <begin position="112"/>
        <end position="132"/>
    </location>
</feature>
<gene>
    <name evidence="9" type="ORF">HIJ39_15350</name>
</gene>
<proteinExistence type="inferred from homology"/>
<dbReference type="SUPFAM" id="SSF103481">
    <property type="entry name" value="Multidrug resistance efflux transporter EmrE"/>
    <property type="match status" value="2"/>
</dbReference>
<dbReference type="PANTHER" id="PTHR32322:SF18">
    <property type="entry name" value="S-ADENOSYLMETHIONINE_S-ADENOSYLHOMOCYSTEINE TRANSPORTER"/>
    <property type="match status" value="1"/>
</dbReference>
<evidence type="ECO:0000256" key="2">
    <source>
        <dbReference type="ARBA" id="ARBA00007362"/>
    </source>
</evidence>
<dbReference type="AlphaFoldDB" id="A0A7Y0Q308"/>
<keyword evidence="3" id="KW-1003">Cell membrane</keyword>
<dbReference type="InterPro" id="IPR037185">
    <property type="entry name" value="EmrE-like"/>
</dbReference>